<gene>
    <name evidence="1" type="ORF">RPERSI_LOCUS14298</name>
</gene>
<evidence type="ECO:0000313" key="2">
    <source>
        <dbReference type="Proteomes" id="UP000789920"/>
    </source>
</evidence>
<keyword evidence="2" id="KW-1185">Reference proteome</keyword>
<evidence type="ECO:0000313" key="1">
    <source>
        <dbReference type="EMBL" id="CAG8752114.1"/>
    </source>
</evidence>
<accession>A0ACA9QHX9</accession>
<sequence length="112" mass="13191">MHSTIRGCCTCNVVKGFWTSEGHDLSLASRYYHFTNNQFIEISVVLTITKHKELATKYELYLQLPILDKLKRERHLQCPHDICHLTARKALRFIKITIVILSNEEKLEFIKF</sequence>
<protein>
    <submittedName>
        <fullName evidence="1">9633_t:CDS:1</fullName>
    </submittedName>
</protein>
<organism evidence="1 2">
    <name type="scientific">Racocetra persica</name>
    <dbReference type="NCBI Taxonomy" id="160502"/>
    <lineage>
        <taxon>Eukaryota</taxon>
        <taxon>Fungi</taxon>
        <taxon>Fungi incertae sedis</taxon>
        <taxon>Mucoromycota</taxon>
        <taxon>Glomeromycotina</taxon>
        <taxon>Glomeromycetes</taxon>
        <taxon>Diversisporales</taxon>
        <taxon>Gigasporaceae</taxon>
        <taxon>Racocetra</taxon>
    </lineage>
</organism>
<name>A0ACA9QHX9_9GLOM</name>
<comment type="caution">
    <text evidence="1">The sequence shown here is derived from an EMBL/GenBank/DDBJ whole genome shotgun (WGS) entry which is preliminary data.</text>
</comment>
<reference evidence="1" key="1">
    <citation type="submission" date="2021-06" db="EMBL/GenBank/DDBJ databases">
        <authorList>
            <person name="Kallberg Y."/>
            <person name="Tangrot J."/>
            <person name="Rosling A."/>
        </authorList>
    </citation>
    <scope>NUCLEOTIDE SEQUENCE</scope>
    <source>
        <strain evidence="1">MA461A</strain>
    </source>
</reference>
<proteinExistence type="predicted"/>
<dbReference type="Proteomes" id="UP000789920">
    <property type="component" value="Unassembled WGS sequence"/>
</dbReference>
<dbReference type="EMBL" id="CAJVQC010032817">
    <property type="protein sequence ID" value="CAG8752114.1"/>
    <property type="molecule type" value="Genomic_DNA"/>
</dbReference>